<feature type="domain" description="Lysozyme inhibitor LprI-like N-terminal" evidence="2">
    <location>
        <begin position="34"/>
        <end position="134"/>
    </location>
</feature>
<evidence type="ECO:0000313" key="4">
    <source>
        <dbReference type="Proteomes" id="UP001255601"/>
    </source>
</evidence>
<dbReference type="InterPro" id="IPR009739">
    <property type="entry name" value="LprI-like_N"/>
</dbReference>
<name>A0AAJ2BP54_9HYPH</name>
<evidence type="ECO:0000259" key="2">
    <source>
        <dbReference type="Pfam" id="PF07007"/>
    </source>
</evidence>
<dbReference type="PANTHER" id="PTHR39176:SF1">
    <property type="entry name" value="PERIPLASMIC PROTEIN"/>
    <property type="match status" value="1"/>
</dbReference>
<organism evidence="3 4">
    <name type="scientific">Agrobacterium larrymoorei</name>
    <dbReference type="NCBI Taxonomy" id="160699"/>
    <lineage>
        <taxon>Bacteria</taxon>
        <taxon>Pseudomonadati</taxon>
        <taxon>Pseudomonadota</taxon>
        <taxon>Alphaproteobacteria</taxon>
        <taxon>Hyphomicrobiales</taxon>
        <taxon>Rhizobiaceae</taxon>
        <taxon>Rhizobium/Agrobacterium group</taxon>
        <taxon>Agrobacterium</taxon>
    </lineage>
</organism>
<feature type="chain" id="PRO_5042582220" evidence="1">
    <location>
        <begin position="28"/>
        <end position="141"/>
    </location>
</feature>
<reference evidence="3" key="1">
    <citation type="submission" date="2023-08" db="EMBL/GenBank/DDBJ databases">
        <title>Functional and genomic diversity of the sorghum phyllosphere microbiome.</title>
        <authorList>
            <person name="Shade A."/>
        </authorList>
    </citation>
    <scope>NUCLEOTIDE SEQUENCE</scope>
    <source>
        <strain evidence="3">SORGH_AS_0974</strain>
    </source>
</reference>
<dbReference type="EMBL" id="JAVIZC010000003">
    <property type="protein sequence ID" value="MDR6103070.1"/>
    <property type="molecule type" value="Genomic_DNA"/>
</dbReference>
<accession>A0AAJ2BP54</accession>
<dbReference type="PANTHER" id="PTHR39176">
    <property type="entry name" value="PERIPLASMIC PROTEIN-RELATED"/>
    <property type="match status" value="1"/>
</dbReference>
<proteinExistence type="predicted"/>
<feature type="signal peptide" evidence="1">
    <location>
        <begin position="1"/>
        <end position="27"/>
    </location>
</feature>
<keyword evidence="1" id="KW-0732">Signal</keyword>
<dbReference type="RefSeq" id="WP_309771589.1">
    <property type="nucleotide sequence ID" value="NZ_JAVIZC010000003.1"/>
</dbReference>
<evidence type="ECO:0000256" key="1">
    <source>
        <dbReference type="SAM" id="SignalP"/>
    </source>
</evidence>
<protein>
    <submittedName>
        <fullName evidence="3">Uncharacterized protein YecT (DUF1311 family)</fullName>
    </submittedName>
</protein>
<dbReference type="Proteomes" id="UP001255601">
    <property type="component" value="Unassembled WGS sequence"/>
</dbReference>
<dbReference type="Gene3D" id="1.20.1270.180">
    <property type="match status" value="1"/>
</dbReference>
<comment type="caution">
    <text evidence="3">The sequence shown here is derived from an EMBL/GenBank/DDBJ whole genome shotgun (WGS) entry which is preliminary data.</text>
</comment>
<dbReference type="AlphaFoldDB" id="A0AAJ2BP54"/>
<gene>
    <name evidence="3" type="ORF">QE369_003267</name>
</gene>
<sequence length="141" mass="15497">MLRPISSGVFASVLLAAVLATSGPAFTQESKANCADPQTQMEMTQCAGEDYDKADKELNTQYRKLRAILVERDKAADDHSKGAEEALIAAQSAWIIFRDANCDFEGFQARAGTMEPQLVLSCLAAMSRARTNDLRKWTESF</sequence>
<evidence type="ECO:0000313" key="3">
    <source>
        <dbReference type="EMBL" id="MDR6103070.1"/>
    </source>
</evidence>
<dbReference type="Pfam" id="PF07007">
    <property type="entry name" value="LprI"/>
    <property type="match status" value="1"/>
</dbReference>